<dbReference type="RefSeq" id="WP_209466754.1">
    <property type="nucleotide sequence ID" value="NZ_JAGGLG010000015.1"/>
</dbReference>
<proteinExistence type="predicted"/>
<dbReference type="Proteomes" id="UP001519289">
    <property type="component" value="Unassembled WGS sequence"/>
</dbReference>
<reference evidence="3 4" key="1">
    <citation type="submission" date="2021-03" db="EMBL/GenBank/DDBJ databases">
        <title>Genomic Encyclopedia of Type Strains, Phase IV (KMG-IV): sequencing the most valuable type-strain genomes for metagenomic binning, comparative biology and taxonomic classification.</title>
        <authorList>
            <person name="Goeker M."/>
        </authorList>
    </citation>
    <scope>NUCLEOTIDE SEQUENCE [LARGE SCALE GENOMIC DNA]</scope>
    <source>
        <strain evidence="3 4">DSM 27138</strain>
    </source>
</reference>
<gene>
    <name evidence="3" type="ORF">J2Z79_002043</name>
</gene>
<keyword evidence="4" id="KW-1185">Reference proteome</keyword>
<accession>A0ABS4JSW6</accession>
<name>A0ABS4JSW6_9FIRM</name>
<organism evidence="3 4">
    <name type="scientific">Symbiobacterium terraclitae</name>
    <dbReference type="NCBI Taxonomy" id="557451"/>
    <lineage>
        <taxon>Bacteria</taxon>
        <taxon>Bacillati</taxon>
        <taxon>Bacillota</taxon>
        <taxon>Clostridia</taxon>
        <taxon>Eubacteriales</taxon>
        <taxon>Symbiobacteriaceae</taxon>
        <taxon>Symbiobacterium</taxon>
    </lineage>
</organism>
<keyword evidence="2" id="KW-0472">Membrane</keyword>
<dbReference type="EMBL" id="JAGGLG010000015">
    <property type="protein sequence ID" value="MBP2018628.1"/>
    <property type="molecule type" value="Genomic_DNA"/>
</dbReference>
<feature type="transmembrane region" description="Helical" evidence="2">
    <location>
        <begin position="69"/>
        <end position="91"/>
    </location>
</feature>
<evidence type="ECO:0000313" key="3">
    <source>
        <dbReference type="EMBL" id="MBP2018628.1"/>
    </source>
</evidence>
<keyword evidence="2" id="KW-1133">Transmembrane helix</keyword>
<sequence length="377" mass="40169">MSRYADITELIAEQAADRAERLALEATARRLARGLERPVPYRPEFREALRRDLLLAARKQQRSWYRRPAFMGSGIAVAAAVAALALGLSLWQPPAGIQQPGTGLVAEPQPAPPAGDPASTGVQPSENGPPTSYLVSLPADLPAVTLADERGAAVTAALEAPVASAPAGGLQLMRLTARPGEAEFRAMAGRLGFRGESRRTEQGWAISEGERTLTMTTDGTVQYADATPARAAGPRVEAQAAGQAARRFLDQALLPVHSQPDITAGADGYTVVYTERVEGRPVVNARTEIGVSFSGTVVRAKAYVASGVTTHATYTDYISEQEALALAEKRGGSFQRADLVWVRSVGEETVYLQPVWRLFGTDAEGAPVARYVPALKR</sequence>
<protein>
    <submittedName>
        <fullName evidence="3">Uncharacterized protein</fullName>
    </submittedName>
</protein>
<feature type="compositionally biased region" description="Polar residues" evidence="1">
    <location>
        <begin position="120"/>
        <end position="133"/>
    </location>
</feature>
<feature type="region of interest" description="Disordered" evidence="1">
    <location>
        <begin position="99"/>
        <end position="133"/>
    </location>
</feature>
<comment type="caution">
    <text evidence="3">The sequence shown here is derived from an EMBL/GenBank/DDBJ whole genome shotgun (WGS) entry which is preliminary data.</text>
</comment>
<keyword evidence="2" id="KW-0812">Transmembrane</keyword>
<evidence type="ECO:0000256" key="1">
    <source>
        <dbReference type="SAM" id="MobiDB-lite"/>
    </source>
</evidence>
<evidence type="ECO:0000313" key="4">
    <source>
        <dbReference type="Proteomes" id="UP001519289"/>
    </source>
</evidence>
<evidence type="ECO:0000256" key="2">
    <source>
        <dbReference type="SAM" id="Phobius"/>
    </source>
</evidence>